<dbReference type="AlphaFoldDB" id="E5A7I4"/>
<dbReference type="VEuPathDB" id="FungiDB:LEMA_P088180.1"/>
<protein>
    <submittedName>
        <fullName evidence="1">Uncharacterized protein</fullName>
    </submittedName>
</protein>
<dbReference type="InParanoid" id="E5A7I4"/>
<dbReference type="HOGENOM" id="CLU_1015890_0_0_1"/>
<name>E5A7I4_LEPMJ</name>
<sequence length="274" mass="31120">MIKLHLATLRFIVILGLRSWRLWLWLVRKGDEGFRPRMFSQDEDVEFAATNGIIIALLPSDLRIRSGSLFVKWQTRSSAVAGSATKGSERYIYLPVWCFADAAQETLSLGRRQDFQATLVYMWQQPYHMYSKRKPTLPGRSEKCLHRQGNSQVKDLQQLTYLLTGANLICKDTELDVEAYPEGDMRVRPPHRLCNPSSMILVKQGLKHALSLSSVDYTHKTTTALLDRVASIATNTRVSLFRNAHASPCRDLHQLILLRLAVSWSGVDRSAPLP</sequence>
<accession>E5A7I4</accession>
<evidence type="ECO:0000313" key="2">
    <source>
        <dbReference type="Proteomes" id="UP000002668"/>
    </source>
</evidence>
<keyword evidence="2" id="KW-1185">Reference proteome</keyword>
<proteinExistence type="predicted"/>
<dbReference type="Proteomes" id="UP000002668">
    <property type="component" value="Genome"/>
</dbReference>
<dbReference type="EMBL" id="FP929136">
    <property type="protein sequence ID" value="CBX99579.1"/>
    <property type="molecule type" value="Genomic_DNA"/>
</dbReference>
<organism evidence="1 2">
    <name type="scientific">Leptosphaeria maculans (strain JN3 / isolate v23.1.3 / race Av1-4-5-6-7-8)</name>
    <name type="common">Blackleg fungus</name>
    <name type="synonym">Phoma lingam</name>
    <dbReference type="NCBI Taxonomy" id="985895"/>
    <lineage>
        <taxon>Eukaryota</taxon>
        <taxon>Fungi</taxon>
        <taxon>Dikarya</taxon>
        <taxon>Ascomycota</taxon>
        <taxon>Pezizomycotina</taxon>
        <taxon>Dothideomycetes</taxon>
        <taxon>Pleosporomycetidae</taxon>
        <taxon>Pleosporales</taxon>
        <taxon>Pleosporineae</taxon>
        <taxon>Leptosphaeriaceae</taxon>
        <taxon>Plenodomus</taxon>
        <taxon>Plenodomus lingam/Leptosphaeria maculans species complex</taxon>
    </lineage>
</organism>
<reference evidence="2" key="1">
    <citation type="journal article" date="2011" name="Nat. Commun.">
        <title>Effector diversification within compartments of the Leptosphaeria maculans genome affected by Repeat-Induced Point mutations.</title>
        <authorList>
            <person name="Rouxel T."/>
            <person name="Grandaubert J."/>
            <person name="Hane J.K."/>
            <person name="Hoede C."/>
            <person name="van de Wouw A.P."/>
            <person name="Couloux A."/>
            <person name="Dominguez V."/>
            <person name="Anthouard V."/>
            <person name="Bally P."/>
            <person name="Bourras S."/>
            <person name="Cozijnsen A.J."/>
            <person name="Ciuffetti L.M."/>
            <person name="Degrave A."/>
            <person name="Dilmaghani A."/>
            <person name="Duret L."/>
            <person name="Fudal I."/>
            <person name="Goodwin S.B."/>
            <person name="Gout L."/>
            <person name="Glaser N."/>
            <person name="Linglin J."/>
            <person name="Kema G.H.J."/>
            <person name="Lapalu N."/>
            <person name="Lawrence C.B."/>
            <person name="May K."/>
            <person name="Meyer M."/>
            <person name="Ollivier B."/>
            <person name="Poulain J."/>
            <person name="Schoch C.L."/>
            <person name="Simon A."/>
            <person name="Spatafora J.W."/>
            <person name="Stachowiak A."/>
            <person name="Turgeon B.G."/>
            <person name="Tyler B.M."/>
            <person name="Vincent D."/>
            <person name="Weissenbach J."/>
            <person name="Amselem J."/>
            <person name="Quesneville H."/>
            <person name="Oliver R.P."/>
            <person name="Wincker P."/>
            <person name="Balesdent M.-H."/>
            <person name="Howlett B.J."/>
        </authorList>
    </citation>
    <scope>NUCLEOTIDE SEQUENCE [LARGE SCALE GENOMIC DNA]</scope>
    <source>
        <strain evidence="2">JN3 / isolate v23.1.3 / race Av1-4-5-6-7-8</strain>
    </source>
</reference>
<gene>
    <name evidence="1" type="ORF">LEMA_P088180.1</name>
</gene>
<evidence type="ECO:0000313" key="1">
    <source>
        <dbReference type="EMBL" id="CBX99579.1"/>
    </source>
</evidence>